<evidence type="ECO:0000256" key="2">
    <source>
        <dbReference type="ARBA" id="ARBA00022801"/>
    </source>
</evidence>
<keyword evidence="4" id="KW-0067">ATP-binding</keyword>
<proteinExistence type="predicted"/>
<keyword evidence="3" id="KW-0347">Helicase</keyword>
<dbReference type="Proteomes" id="UP000559256">
    <property type="component" value="Unassembled WGS sequence"/>
</dbReference>
<comment type="caution">
    <text evidence="8">The sequence shown here is derived from an EMBL/GenBank/DDBJ whole genome shotgun (WGS) entry which is preliminary data.</text>
</comment>
<dbReference type="GO" id="GO:0004386">
    <property type="term" value="F:helicase activity"/>
    <property type="evidence" value="ECO:0007669"/>
    <property type="project" value="UniProtKB-KW"/>
</dbReference>
<dbReference type="CDD" id="cd18025">
    <property type="entry name" value="DEXHc_DDX60"/>
    <property type="match status" value="1"/>
</dbReference>
<evidence type="ECO:0000256" key="5">
    <source>
        <dbReference type="SAM" id="MobiDB-lite"/>
    </source>
</evidence>
<evidence type="ECO:0000313" key="8">
    <source>
        <dbReference type="EMBL" id="KAF5370269.1"/>
    </source>
</evidence>
<evidence type="ECO:0000256" key="4">
    <source>
        <dbReference type="ARBA" id="ARBA00022840"/>
    </source>
</evidence>
<dbReference type="Pfam" id="PF00270">
    <property type="entry name" value="DEAD"/>
    <property type="match status" value="1"/>
</dbReference>
<evidence type="ECO:0000259" key="7">
    <source>
        <dbReference type="PROSITE" id="PS51194"/>
    </source>
</evidence>
<dbReference type="Pfam" id="PF26076">
    <property type="entry name" value="WHD_DDX60"/>
    <property type="match status" value="1"/>
</dbReference>
<dbReference type="Gene3D" id="3.40.50.300">
    <property type="entry name" value="P-loop containing nucleotide triphosphate hydrolases"/>
    <property type="match status" value="2"/>
</dbReference>
<evidence type="ECO:0008006" key="10">
    <source>
        <dbReference type="Google" id="ProtNLM"/>
    </source>
</evidence>
<organism evidence="8 9">
    <name type="scientific">Tetrapyrgos nigripes</name>
    <dbReference type="NCBI Taxonomy" id="182062"/>
    <lineage>
        <taxon>Eukaryota</taxon>
        <taxon>Fungi</taxon>
        <taxon>Dikarya</taxon>
        <taxon>Basidiomycota</taxon>
        <taxon>Agaricomycotina</taxon>
        <taxon>Agaricomycetes</taxon>
        <taxon>Agaricomycetidae</taxon>
        <taxon>Agaricales</taxon>
        <taxon>Marasmiineae</taxon>
        <taxon>Marasmiaceae</taxon>
        <taxon>Tetrapyrgos</taxon>
    </lineage>
</organism>
<dbReference type="GO" id="GO:0005737">
    <property type="term" value="C:cytoplasm"/>
    <property type="evidence" value="ECO:0007669"/>
    <property type="project" value="TreeGrafter"/>
</dbReference>
<evidence type="ECO:0000256" key="3">
    <source>
        <dbReference type="ARBA" id="ARBA00022806"/>
    </source>
</evidence>
<dbReference type="OrthoDB" id="2320933at2759"/>
<dbReference type="InterPro" id="IPR011545">
    <property type="entry name" value="DEAD/DEAH_box_helicase_dom"/>
</dbReference>
<keyword evidence="9" id="KW-1185">Reference proteome</keyword>
<accession>A0A8H5LUU4</accession>
<dbReference type="PANTHER" id="PTHR44533">
    <property type="entry name" value="DEAD/H RNA HELICASE, PUTATIVE-RELATED"/>
    <property type="match status" value="1"/>
</dbReference>
<dbReference type="Pfam" id="PF23002">
    <property type="entry name" value="PIN-like_DDX60"/>
    <property type="match status" value="1"/>
</dbReference>
<evidence type="ECO:0000256" key="1">
    <source>
        <dbReference type="ARBA" id="ARBA00022741"/>
    </source>
</evidence>
<feature type="domain" description="Helicase ATP-binding" evidence="6">
    <location>
        <begin position="791"/>
        <end position="959"/>
    </location>
</feature>
<dbReference type="SUPFAM" id="SSF52540">
    <property type="entry name" value="P-loop containing nucleoside triphosphate hydrolases"/>
    <property type="match status" value="1"/>
</dbReference>
<dbReference type="InterPro" id="IPR027417">
    <property type="entry name" value="P-loop_NTPase"/>
</dbReference>
<gene>
    <name evidence="8" type="ORF">D9758_006936</name>
</gene>
<dbReference type="SMART" id="SM00487">
    <property type="entry name" value="DEXDc"/>
    <property type="match status" value="1"/>
</dbReference>
<dbReference type="GO" id="GO:0016787">
    <property type="term" value="F:hydrolase activity"/>
    <property type="evidence" value="ECO:0007669"/>
    <property type="project" value="UniProtKB-KW"/>
</dbReference>
<keyword evidence="2" id="KW-0378">Hydrolase</keyword>
<dbReference type="FunFam" id="3.40.50.300:FF:001039">
    <property type="entry name" value="ATP-dependent RNA helicase DDX60"/>
    <property type="match status" value="1"/>
</dbReference>
<dbReference type="InterPro" id="IPR001650">
    <property type="entry name" value="Helicase_C-like"/>
</dbReference>
<sequence>MDRDDLDNPDAVSPHTHKVSGPILSYKDALHYVDSKWFMDLQRKARWMDLIGDFAGDEPFVLDGESLLQLVLDDPLLALGRVGDPASFQIVHAYQTLERFLKNLLSRSANFDIVFWQDNRYATLRVGESKDIVAPRALARILLHQHLKKLSSGTDFEVKTFQGLDDPSWREYENEKKPMFVMINHGGEPSENASLSALALVLLQRAFVYELLSKGFSVTSLSELEFKDSKILAFVHEGNYTSRSDVSKIFKMATRKKFAFDAELSKNYPGADTLFSDDDLQVPQAYPDIIGQLARQLLDGIVSPDSAKTNHRFLHPLTYLFVLHLALLEGVPLKLRARNVPALHPDVKHVLMNEFIPRAFFITAATLARSGASLDIDGRIFISLVHYVCSPGPQIAAELSSNALVNQIWSDLKQCPPNLGVFAAFAHGPTVSHPSRPTANGTNFGFGLLPFSNPVFDAHLSSVQIALDAPESLESFSSESNFDGSTLFSDTTHWHNSKSLLPPHLGGDTQKPLTQWQQNKRLKREQRFMSNLQKQAETLTGASGKIIQRIVIPAVGASSKSQSKQTARLPVQKAKPEKALKNKKLSSKDQLLLKIKQEKESKNKDSSSAWWLGQLAVLKIEDIPSQIKHLTSLINNPRSREDWAGTEMRLYRLHLELTRWVAESYPDASVVHDRYSLSILQMVKDICDRKYVTAPVSDVLSSVLRSLGFEDYARSLVSPSVDVRDDQGLTFSFIKLFRSKDQVPKYSWMKIREHPSEWQLRLFGEFMDRSMDGSPDSRVSFEPDAWQRKVLDCIDRRTSLLVVAPTSAGKTFISYYAMERVLRESDSGILVYVAPTKALVTQIAAEVYARFSKELKGKTVWAIHTRDHRIHNPQNCQILITVPEVLSIMLLSPTLAKNWLPHLRWVCLDEIHCIGQQEGGSVWEQLILMAPCPIIGLSATIGDPQMFSDWLGSVQRAHGFEYEFIQHPHRYSHLRKYIYLLDSRDNKLKPFKGLSSHEHTNRSRFIHPITTLSFGARFLPEDLALEPRDTLTLYHVLREVCTAPDDPKIVAALNGLNPGDFFPSTSGQLLRQKDVLRYEAQLKEIVSRLAGANDRLDSQSLLRRVIAKLDSTMESKVPAQQVNVTPPPKALLDNLIFFLSDLHVAGELPAILFSFDRTGCEKMVKVVNQALIDAERTWRAQDPTWSRKVQEWEKWKERAKDRKRAGTKQAKKKKDADDFPEDTTPSSWQSSFDPTEPSQQFSFADYHCYSKSELEEDIQSMTGWVQPWALSALRRGIAVHHSGMNKGYRALVESLFRKGFLRVVIATGTLALGINAPAKTSVFCGDSVFLTALMYRQCAGRAGRRGFDLLGKVVFYGLSMDRVYRLILSRLPSLQGSFALTSTLNLRLFNLLHGSDYAEISTRTVNSLMSLSRISLSSEVGQQQLLHHMRFSIEYLQRARLLDEKGRPMNLFAMAAHLYYTEPSNLALVALLRKGFLHRISRLNDTDAKQKFILLMCHLFGRRYLSKTALKPQYLEPLVKKYPSIIVLPSLDPDARRILVEHEDQTLKIYCEYAQAYCRQHAGDISDDCKLPLSQLDYSASQSSTSIPLGFHQYLEQTANRFTTRSLFVASSGHLDVFGTVQELTSTVTEGVHLHSHAVPSFGEIIAEGDEEKTLNAYLYDFYTHGQTPTLANANGIRHGDIWYLLQDFSLTLLTLKWGLEQLLTKISKEYTPPVAEEETLENGDGLENGIDDIDEENEAEAGGFGVCPPGVSKEDWRVYQVVRDATAEYQEKFKAMWA</sequence>
<dbReference type="GO" id="GO:0005524">
    <property type="term" value="F:ATP binding"/>
    <property type="evidence" value="ECO:0007669"/>
    <property type="project" value="UniProtKB-KW"/>
</dbReference>
<dbReference type="InterPro" id="IPR055124">
    <property type="entry name" value="PIN-like_DDX60"/>
</dbReference>
<dbReference type="Pfam" id="PF00271">
    <property type="entry name" value="Helicase_C"/>
    <property type="match status" value="1"/>
</dbReference>
<evidence type="ECO:0000259" key="6">
    <source>
        <dbReference type="PROSITE" id="PS51192"/>
    </source>
</evidence>
<dbReference type="PANTHER" id="PTHR44533:SF4">
    <property type="entry name" value="DEAD_H RNA HELICASE, PUTATIVE-RELATED"/>
    <property type="match status" value="1"/>
</dbReference>
<feature type="region of interest" description="Disordered" evidence="5">
    <location>
        <begin position="1196"/>
        <end position="1237"/>
    </location>
</feature>
<dbReference type="EMBL" id="JAACJM010000011">
    <property type="protein sequence ID" value="KAF5370269.1"/>
    <property type="molecule type" value="Genomic_DNA"/>
</dbReference>
<keyword evidence="1" id="KW-0547">Nucleotide-binding</keyword>
<dbReference type="PROSITE" id="PS51194">
    <property type="entry name" value="HELICASE_CTER"/>
    <property type="match status" value="1"/>
</dbReference>
<dbReference type="PROSITE" id="PS51192">
    <property type="entry name" value="HELICASE_ATP_BIND_1"/>
    <property type="match status" value="1"/>
</dbReference>
<name>A0A8H5LUU4_9AGAR</name>
<dbReference type="InterPro" id="IPR014001">
    <property type="entry name" value="Helicase_ATP-bd"/>
</dbReference>
<dbReference type="GO" id="GO:0003676">
    <property type="term" value="F:nucleic acid binding"/>
    <property type="evidence" value="ECO:0007669"/>
    <property type="project" value="InterPro"/>
</dbReference>
<reference evidence="8 9" key="1">
    <citation type="journal article" date="2020" name="ISME J.">
        <title>Uncovering the hidden diversity of litter-decomposition mechanisms in mushroom-forming fungi.</title>
        <authorList>
            <person name="Floudas D."/>
            <person name="Bentzer J."/>
            <person name="Ahren D."/>
            <person name="Johansson T."/>
            <person name="Persson P."/>
            <person name="Tunlid A."/>
        </authorList>
    </citation>
    <scope>NUCLEOTIDE SEQUENCE [LARGE SCALE GENOMIC DNA]</scope>
    <source>
        <strain evidence="8 9">CBS 291.85</strain>
    </source>
</reference>
<dbReference type="InterPro" id="IPR059032">
    <property type="entry name" value="WHD_DDX60"/>
</dbReference>
<feature type="compositionally biased region" description="Basic residues" evidence="5">
    <location>
        <begin position="1201"/>
        <end position="1213"/>
    </location>
</feature>
<feature type="domain" description="Helicase C-terminal" evidence="7">
    <location>
        <begin position="1227"/>
        <end position="1392"/>
    </location>
</feature>
<dbReference type="SMART" id="SM00490">
    <property type="entry name" value="HELICc"/>
    <property type="match status" value="1"/>
</dbReference>
<feature type="compositionally biased region" description="Polar residues" evidence="5">
    <location>
        <begin position="1223"/>
        <end position="1237"/>
    </location>
</feature>
<dbReference type="InterPro" id="IPR052431">
    <property type="entry name" value="SKI2_subfamily_helicases"/>
</dbReference>
<protein>
    <recommendedName>
        <fullName evidence="10">P-loop containing nucleoside triphosphate hydrolase protein</fullName>
    </recommendedName>
</protein>
<evidence type="ECO:0000313" key="9">
    <source>
        <dbReference type="Proteomes" id="UP000559256"/>
    </source>
</evidence>